<dbReference type="EMBL" id="AP019791">
    <property type="protein sequence ID" value="BBL79425.1"/>
    <property type="molecule type" value="Genomic_DNA"/>
</dbReference>
<dbReference type="OrthoDB" id="5244154at2"/>
<gene>
    <name evidence="1" type="ORF">RxyAA322_12790</name>
</gene>
<organism evidence="1 2">
    <name type="scientific">Rubrobacter xylanophilus</name>
    <dbReference type="NCBI Taxonomy" id="49319"/>
    <lineage>
        <taxon>Bacteria</taxon>
        <taxon>Bacillati</taxon>
        <taxon>Actinomycetota</taxon>
        <taxon>Rubrobacteria</taxon>
        <taxon>Rubrobacterales</taxon>
        <taxon>Rubrobacteraceae</taxon>
        <taxon>Rubrobacter</taxon>
    </lineage>
</organism>
<name>A0A510HJI3_9ACTN</name>
<accession>A0A510HJI3</accession>
<evidence type="ECO:0000313" key="1">
    <source>
        <dbReference type="EMBL" id="BBL79425.1"/>
    </source>
</evidence>
<sequence>MAACRFEVHHRVPRCLLGFFDRAASGELDGAGLQAWFDWEEEAFRYGVDPDISRENLVSLIETSAAPIPASEHRAGHSQSGDFARWGRLGGLETLRRYGKPWFSLLGRRRWGRVSAEALDLYRVELTTKAGAA</sequence>
<evidence type="ECO:0000313" key="2">
    <source>
        <dbReference type="Proteomes" id="UP000318065"/>
    </source>
</evidence>
<keyword evidence="2" id="KW-1185">Reference proteome</keyword>
<dbReference type="AlphaFoldDB" id="A0A510HJI3"/>
<reference evidence="1" key="1">
    <citation type="journal article" date="2019" name="Microbiol. Resour. Announc.">
        <title>Complete Genome Sequence of Rubrobacter xylanophilus Strain AA3-22, Isolated from Arima Onsen in Japan.</title>
        <authorList>
            <person name="Tomariguchi N."/>
            <person name="Miyazaki K."/>
        </authorList>
    </citation>
    <scope>NUCLEOTIDE SEQUENCE [LARGE SCALE GENOMIC DNA]</scope>
    <source>
        <strain evidence="1">AA3-22</strain>
    </source>
</reference>
<protein>
    <submittedName>
        <fullName evidence="1">Uncharacterized protein</fullName>
    </submittedName>
</protein>
<dbReference type="Proteomes" id="UP000318065">
    <property type="component" value="Chromosome"/>
</dbReference>
<proteinExistence type="predicted"/>
<dbReference type="RefSeq" id="WP_143527433.1">
    <property type="nucleotide sequence ID" value="NZ_AP019791.1"/>
</dbReference>